<dbReference type="KEGG" id="sno:Snov_0522"/>
<dbReference type="Pfam" id="PF00732">
    <property type="entry name" value="GMC_oxred_N"/>
    <property type="match status" value="1"/>
</dbReference>
<sequence length="539" mass="58134">MITQAAHAEDRDFSRRAHENQARLTAGLKPSYDFIVCGAGASGSVVARRLAENPDVHVLLIEAGGSDDAETVLDPAQWPANLGSERDWGFQAQPNPHLNGRALPMSMGKGLGGGSSINVMVWARGHRSDWDHFAAEADDPAWGYDAVLDIYRRIENWQGAPDPDYRGTSGPVWVQPAPDPSPIAGAMVDAARELGIPAYDHPNGRMMEGAGGAAISDALIRDGRRHSLYRAYVRPMLDRPNLTVLTDTLVRRVLFTGRRATGVEIVRGGEVLIVGAEKEIVLSLGAIHTPKVLMHSGIGDRAELDRFAIPVVQHLPGVGQNLQDHVSFGCIWDYAEPLAPRNSGSEATLYWKSRPDLDAPDLLFCQLEFPVASERTAARGVPEHGWTMFAGLAQPASRGRVRLQDSDPLAPVAIDANMLSDPADMDTAVACVELCRELGNAHAFRPLVRGEAMPGNLKGEALRQFIREAAVTYWHQSCTAKMGRDPMSVVDASLRVYGVDGLRVADGSIMPRVATGNTQAPCAVIGERAAAMLRTAHGL</sequence>
<dbReference type="STRING" id="639283.Snov_0522"/>
<feature type="domain" description="Glucose-methanol-choline oxidoreductase N-terminal" evidence="7">
    <location>
        <begin position="108"/>
        <end position="131"/>
    </location>
</feature>
<dbReference type="Proteomes" id="UP000006633">
    <property type="component" value="Chromosome"/>
</dbReference>
<gene>
    <name evidence="9" type="ordered locus">Snov_0522</name>
</gene>
<reference evidence="9 10" key="1">
    <citation type="journal article" date="2012" name="Stand. Genomic Sci.">
        <title>Complete genome sequence of the facultatively chemolithoautotrophic and methylotrophic alpha Proteobacterium Starkeya novella type strain (ATCC 8093(T)).</title>
        <authorList>
            <person name="Kappler U."/>
            <person name="Davenport K."/>
            <person name="Beatson S."/>
            <person name="Lucas S."/>
            <person name="Lapidus A."/>
            <person name="Copeland A."/>
            <person name="Berry K.W."/>
            <person name="Glavina Del Rio T."/>
            <person name="Hammon N."/>
            <person name="Dalin E."/>
            <person name="Tice H."/>
            <person name="Pitluck S."/>
            <person name="Richardson P."/>
            <person name="Bruce D."/>
            <person name="Goodwin L.A."/>
            <person name="Han C."/>
            <person name="Tapia R."/>
            <person name="Detter J.C."/>
            <person name="Chang Y.J."/>
            <person name="Jeffries C.D."/>
            <person name="Land M."/>
            <person name="Hauser L."/>
            <person name="Kyrpides N.C."/>
            <person name="Goker M."/>
            <person name="Ivanova N."/>
            <person name="Klenk H.P."/>
            <person name="Woyke T."/>
        </authorList>
    </citation>
    <scope>NUCLEOTIDE SEQUENCE [LARGE SCALE GENOMIC DNA]</scope>
    <source>
        <strain evidence="10">ATCC 8093 / DSM 506 / JCM 20403 / CCM 1077 / IAM 12100 / NBRC 12443 / NCIMB 10456</strain>
    </source>
</reference>
<dbReference type="PANTHER" id="PTHR11552:SF147">
    <property type="entry name" value="CHOLINE DEHYDROGENASE, MITOCHONDRIAL"/>
    <property type="match status" value="1"/>
</dbReference>
<comment type="similarity">
    <text evidence="2 6">Belongs to the GMC oxidoreductase family.</text>
</comment>
<evidence type="ECO:0000256" key="6">
    <source>
        <dbReference type="RuleBase" id="RU003968"/>
    </source>
</evidence>
<evidence type="ECO:0000256" key="5">
    <source>
        <dbReference type="PIRSR" id="PIRSR000137-2"/>
    </source>
</evidence>
<dbReference type="HOGENOM" id="CLU_002865_7_2_5"/>
<dbReference type="GO" id="GO:0016614">
    <property type="term" value="F:oxidoreductase activity, acting on CH-OH group of donors"/>
    <property type="evidence" value="ECO:0007669"/>
    <property type="project" value="InterPro"/>
</dbReference>
<feature type="binding site" evidence="5">
    <location>
        <position position="507"/>
    </location>
    <ligand>
        <name>FAD</name>
        <dbReference type="ChEBI" id="CHEBI:57692"/>
    </ligand>
</feature>
<feature type="binding site" evidence="5">
    <location>
        <position position="473"/>
    </location>
    <ligand>
        <name>substrate</name>
    </ligand>
</feature>
<dbReference type="Pfam" id="PF05199">
    <property type="entry name" value="GMC_oxred_C"/>
    <property type="match status" value="1"/>
</dbReference>
<evidence type="ECO:0000256" key="2">
    <source>
        <dbReference type="ARBA" id="ARBA00010790"/>
    </source>
</evidence>
<dbReference type="PROSITE" id="PS00623">
    <property type="entry name" value="GMC_OXRED_1"/>
    <property type="match status" value="1"/>
</dbReference>
<dbReference type="InterPro" id="IPR007867">
    <property type="entry name" value="GMC_OxRtase_C"/>
</dbReference>
<protein>
    <submittedName>
        <fullName evidence="9">Glucose-methanol-choline oxidoreductase</fullName>
    </submittedName>
</protein>
<feature type="domain" description="Glucose-methanol-choline oxidoreductase N-terminal" evidence="8">
    <location>
        <begin position="285"/>
        <end position="299"/>
    </location>
</feature>
<dbReference type="SUPFAM" id="SSF51905">
    <property type="entry name" value="FAD/NAD(P)-binding domain"/>
    <property type="match status" value="1"/>
</dbReference>
<evidence type="ECO:0000256" key="1">
    <source>
        <dbReference type="ARBA" id="ARBA00001974"/>
    </source>
</evidence>
<dbReference type="EMBL" id="CP002026">
    <property type="protein sequence ID" value="ADH87855.1"/>
    <property type="molecule type" value="Genomic_DNA"/>
</dbReference>
<evidence type="ECO:0000313" key="9">
    <source>
        <dbReference type="EMBL" id="ADH87855.1"/>
    </source>
</evidence>
<keyword evidence="4 5" id="KW-0274">FAD</keyword>
<comment type="cofactor">
    <cofactor evidence="1 5">
        <name>FAD</name>
        <dbReference type="ChEBI" id="CHEBI:57692"/>
    </cofactor>
</comment>
<dbReference type="PANTHER" id="PTHR11552">
    <property type="entry name" value="GLUCOSE-METHANOL-CHOLINE GMC OXIDOREDUCTASE"/>
    <property type="match status" value="1"/>
</dbReference>
<accession>D7A435</accession>
<dbReference type="PIRSF" id="PIRSF000137">
    <property type="entry name" value="Alcohol_oxidase"/>
    <property type="match status" value="1"/>
</dbReference>
<dbReference type="GO" id="GO:0050660">
    <property type="term" value="F:flavin adenine dinucleotide binding"/>
    <property type="evidence" value="ECO:0007669"/>
    <property type="project" value="InterPro"/>
</dbReference>
<dbReference type="RefSeq" id="WP_013165360.1">
    <property type="nucleotide sequence ID" value="NC_014217.1"/>
</dbReference>
<evidence type="ECO:0000256" key="3">
    <source>
        <dbReference type="ARBA" id="ARBA00022630"/>
    </source>
</evidence>
<dbReference type="InterPro" id="IPR012132">
    <property type="entry name" value="GMC_OxRdtase"/>
</dbReference>
<feature type="binding site" evidence="5">
    <location>
        <begin position="474"/>
        <end position="475"/>
    </location>
    <ligand>
        <name>FAD</name>
        <dbReference type="ChEBI" id="CHEBI:57692"/>
    </ligand>
</feature>
<dbReference type="eggNOG" id="COG2303">
    <property type="taxonomic scope" value="Bacteria"/>
</dbReference>
<evidence type="ECO:0000256" key="4">
    <source>
        <dbReference type="ARBA" id="ARBA00022827"/>
    </source>
</evidence>
<dbReference type="Gene3D" id="3.30.560.10">
    <property type="entry name" value="Glucose Oxidase, domain 3"/>
    <property type="match status" value="1"/>
</dbReference>
<dbReference type="Gene3D" id="3.50.50.60">
    <property type="entry name" value="FAD/NAD(P)-binding domain"/>
    <property type="match status" value="1"/>
</dbReference>
<dbReference type="InterPro" id="IPR000172">
    <property type="entry name" value="GMC_OxRdtase_N"/>
</dbReference>
<feature type="binding site" evidence="5">
    <location>
        <begin position="118"/>
        <end position="121"/>
    </location>
    <ligand>
        <name>FAD</name>
        <dbReference type="ChEBI" id="CHEBI:57692"/>
    </ligand>
</feature>
<evidence type="ECO:0000313" key="10">
    <source>
        <dbReference type="Proteomes" id="UP000006633"/>
    </source>
</evidence>
<keyword evidence="3 6" id="KW-0285">Flavoprotein</keyword>
<organism evidence="9 10">
    <name type="scientific">Ancylobacter novellus (strain ATCC 8093 / DSM 506 / JCM 20403 / CCM 1077 / IAM 12100 / NBRC 12443 / NCIMB 10456)</name>
    <name type="common">Starkeya novella</name>
    <dbReference type="NCBI Taxonomy" id="639283"/>
    <lineage>
        <taxon>Bacteria</taxon>
        <taxon>Pseudomonadati</taxon>
        <taxon>Pseudomonadota</taxon>
        <taxon>Alphaproteobacteria</taxon>
        <taxon>Hyphomicrobiales</taxon>
        <taxon>Xanthobacteraceae</taxon>
        <taxon>Ancylobacter</taxon>
    </lineage>
</organism>
<dbReference type="OrthoDB" id="9785276at2"/>
<dbReference type="PROSITE" id="PS00624">
    <property type="entry name" value="GMC_OXRED_2"/>
    <property type="match status" value="1"/>
</dbReference>
<feature type="binding site" evidence="5">
    <location>
        <position position="250"/>
    </location>
    <ligand>
        <name>FAD</name>
        <dbReference type="ChEBI" id="CHEBI:57692"/>
    </ligand>
</feature>
<proteinExistence type="inferred from homology"/>
<dbReference type="AlphaFoldDB" id="D7A435"/>
<evidence type="ECO:0000259" key="8">
    <source>
        <dbReference type="PROSITE" id="PS00624"/>
    </source>
</evidence>
<dbReference type="InterPro" id="IPR036188">
    <property type="entry name" value="FAD/NAD-bd_sf"/>
</dbReference>
<evidence type="ECO:0000259" key="7">
    <source>
        <dbReference type="PROSITE" id="PS00623"/>
    </source>
</evidence>
<dbReference type="SUPFAM" id="SSF54373">
    <property type="entry name" value="FAD-linked reductases, C-terminal domain"/>
    <property type="match status" value="1"/>
</dbReference>
<keyword evidence="10" id="KW-1185">Reference proteome</keyword>
<name>D7A435_ANCN5</name>